<dbReference type="RefSeq" id="WP_267772665.1">
    <property type="nucleotide sequence ID" value="NZ_JAPNKE010000002.1"/>
</dbReference>
<feature type="region of interest" description="Disordered" evidence="1">
    <location>
        <begin position="745"/>
        <end position="808"/>
    </location>
</feature>
<keyword evidence="2" id="KW-0732">Signal</keyword>
<dbReference type="Proteomes" id="UP001150924">
    <property type="component" value="Unassembled WGS sequence"/>
</dbReference>
<evidence type="ECO:0000256" key="2">
    <source>
        <dbReference type="SAM" id="SignalP"/>
    </source>
</evidence>
<feature type="compositionally biased region" description="Low complexity" evidence="1">
    <location>
        <begin position="771"/>
        <end position="794"/>
    </location>
</feature>
<protein>
    <recommendedName>
        <fullName evidence="5">MYXO-CTERM domain-containing protein</fullName>
    </recommendedName>
</protein>
<evidence type="ECO:0000313" key="3">
    <source>
        <dbReference type="EMBL" id="MCY1009918.1"/>
    </source>
</evidence>
<evidence type="ECO:0000313" key="4">
    <source>
        <dbReference type="Proteomes" id="UP001150924"/>
    </source>
</evidence>
<accession>A0A9X3F1W2</accession>
<dbReference type="AlphaFoldDB" id="A0A9X3F1W2"/>
<evidence type="ECO:0000256" key="1">
    <source>
        <dbReference type="SAM" id="MobiDB-lite"/>
    </source>
</evidence>
<proteinExistence type="predicted"/>
<keyword evidence="4" id="KW-1185">Reference proteome</keyword>
<feature type="chain" id="PRO_5040757521" description="MYXO-CTERM domain-containing protein" evidence="2">
    <location>
        <begin position="22"/>
        <end position="835"/>
    </location>
</feature>
<reference evidence="3" key="1">
    <citation type="submission" date="2022-11" db="EMBL/GenBank/DDBJ databases">
        <title>Minimal conservation of predation-associated metabolite biosynthetic gene clusters underscores biosynthetic potential of Myxococcota including descriptions for ten novel species: Archangium lansinium sp. nov., Myxococcus landrumus sp. nov., Nannocystis bai.</title>
        <authorList>
            <person name="Ahearne A."/>
            <person name="Stevens C."/>
            <person name="Phillips K."/>
        </authorList>
    </citation>
    <scope>NUCLEOTIDE SEQUENCE</scope>
    <source>
        <strain evidence="3">Na p29</strain>
    </source>
</reference>
<feature type="signal peptide" evidence="2">
    <location>
        <begin position="1"/>
        <end position="21"/>
    </location>
</feature>
<dbReference type="EMBL" id="JAPNKE010000002">
    <property type="protein sequence ID" value="MCY1009918.1"/>
    <property type="molecule type" value="Genomic_DNA"/>
</dbReference>
<name>A0A9X3F1W2_9BACT</name>
<feature type="region of interest" description="Disordered" evidence="1">
    <location>
        <begin position="329"/>
        <end position="385"/>
    </location>
</feature>
<feature type="compositionally biased region" description="Low complexity" evidence="1">
    <location>
        <begin position="333"/>
        <end position="363"/>
    </location>
</feature>
<organism evidence="3 4">
    <name type="scientific">Nannocystis pusilla</name>
    <dbReference type="NCBI Taxonomy" id="889268"/>
    <lineage>
        <taxon>Bacteria</taxon>
        <taxon>Pseudomonadati</taxon>
        <taxon>Myxococcota</taxon>
        <taxon>Polyangia</taxon>
        <taxon>Nannocystales</taxon>
        <taxon>Nannocystaceae</taxon>
        <taxon>Nannocystis</taxon>
    </lineage>
</organism>
<comment type="caution">
    <text evidence="3">The sequence shown here is derived from an EMBL/GenBank/DDBJ whole genome shotgun (WGS) entry which is preliminary data.</text>
</comment>
<evidence type="ECO:0008006" key="5">
    <source>
        <dbReference type="Google" id="ProtNLM"/>
    </source>
</evidence>
<feature type="compositionally biased region" description="Polar residues" evidence="1">
    <location>
        <begin position="367"/>
        <end position="380"/>
    </location>
</feature>
<gene>
    <name evidence="3" type="ORF">OV079_31030</name>
</gene>
<sequence length="835" mass="88621">MRPVRLCTPGLPSLLSPVVVAALLTPALARAGNGIHERTPVKWPDGTACMTVIDRSQGPIVHFDYEIPLEDTMVTADEVADSRRHQFVAFCRNHTPQEPLPVWLSWKDVDIADAAGISDKADATDQDVLETHSVYKDCFFRVTGDDERRPITFEEAAKGFDWDTTALAAGPYVLQGYTWEPAFNIWSKRPGVIHVVDGPDLSAVAPAAALTNTEDFLFGEDTLVLQGCVRAMPGSTMSGYWAVTGADTLDWKPFAEGVPIDGETLELPFKPPPEALVETVALRVDVTDPMQRTFSAYPQALVVVLPGSGETTTTGDDCSDTNAFIGNESCGEASSGGDVTGVGTTTGAAPTSTTGPDATSTGGETASDGTGESASTTSEELPTRDSCGCHSGGLAGSWAWTGLVLLGLRRRRRGVSHPRAGERAWPRGAPRARSEYTPGVRGLVRVALVFAGLGLPTLAHAGNGGHPRTPVVWPDGVACMTVIDRSQSSTLQFEYAIPYEDTELTPDELPTSRRHQFVAFCRDDSPQTPPPVWLSWTDANVWLDWAAQKMIDAELIEDDDVLETHPLYADCFVRITADAERRPITEAEAMKPVVWDTTGLPAGAWRIDGYTWEPELNRWSRRPGVVHVVDDADPASAPPAAALTNPEGAFVFAGESYVLEGCARAMPGSTLTGYWALADTLEWQQFASEPLEGETISLAFSPPPEIAPDFVALRVDITDPMQRTYSTYPVSLLSVLAPSDTSTGGCSDSGSFLQGDETCGDSDSSSGGAPTTDASTGSDASTSSSGTGDEATTSPGTGPEPAGCGCRSEGPGGAAALLLLSPLLLLLRRVTRANA</sequence>